<name>A0A1H8RK10_9FLAO</name>
<dbReference type="AlphaFoldDB" id="A0A1H8RK10"/>
<keyword evidence="3" id="KW-1185">Reference proteome</keyword>
<keyword evidence="1" id="KW-0732">Signal</keyword>
<dbReference type="Proteomes" id="UP000198657">
    <property type="component" value="Unassembled WGS sequence"/>
</dbReference>
<dbReference type="GO" id="GO:0008233">
    <property type="term" value="F:peptidase activity"/>
    <property type="evidence" value="ECO:0007669"/>
    <property type="project" value="UniProtKB-KW"/>
</dbReference>
<evidence type="ECO:0000313" key="2">
    <source>
        <dbReference type="EMBL" id="SEO66518.1"/>
    </source>
</evidence>
<evidence type="ECO:0000313" key="3">
    <source>
        <dbReference type="Proteomes" id="UP000198657"/>
    </source>
</evidence>
<organism evidence="2 3">
    <name type="scientific">Flavobacterium sinopsychrotolerans</name>
    <dbReference type="NCBI Taxonomy" id="604089"/>
    <lineage>
        <taxon>Bacteria</taxon>
        <taxon>Pseudomonadati</taxon>
        <taxon>Bacteroidota</taxon>
        <taxon>Flavobacteriia</taxon>
        <taxon>Flavobacteriales</taxon>
        <taxon>Flavobacteriaceae</taxon>
        <taxon>Flavobacterium</taxon>
    </lineage>
</organism>
<dbReference type="InterPro" id="IPR034122">
    <property type="entry name" value="Retropepsin-like_bacterial"/>
</dbReference>
<feature type="chain" id="PRO_5011663240" evidence="1">
    <location>
        <begin position="19"/>
        <end position="404"/>
    </location>
</feature>
<keyword evidence="2" id="KW-0378">Hydrolase</keyword>
<evidence type="ECO:0000256" key="1">
    <source>
        <dbReference type="SAM" id="SignalP"/>
    </source>
</evidence>
<dbReference type="EMBL" id="FODN01000011">
    <property type="protein sequence ID" value="SEO66518.1"/>
    <property type="molecule type" value="Genomic_DNA"/>
</dbReference>
<dbReference type="CDD" id="cd05483">
    <property type="entry name" value="retropepsin_like_bacteria"/>
    <property type="match status" value="1"/>
</dbReference>
<accession>A0A1H8RK10</accession>
<dbReference type="SUPFAM" id="SSF50630">
    <property type="entry name" value="Acid proteases"/>
    <property type="match status" value="1"/>
</dbReference>
<gene>
    <name evidence="2" type="ORF">SAMN04487942_0079</name>
</gene>
<dbReference type="Pfam" id="PF13650">
    <property type="entry name" value="Asp_protease_2"/>
    <property type="match status" value="1"/>
</dbReference>
<reference evidence="3" key="1">
    <citation type="submission" date="2016-10" db="EMBL/GenBank/DDBJ databases">
        <authorList>
            <person name="Varghese N."/>
            <person name="Submissions S."/>
        </authorList>
    </citation>
    <scope>NUCLEOTIDE SEQUENCE [LARGE SCALE GENOMIC DNA]</scope>
    <source>
        <strain evidence="3">CGMCC 1.8704</strain>
    </source>
</reference>
<dbReference type="Gene3D" id="2.40.70.10">
    <property type="entry name" value="Acid Proteases"/>
    <property type="match status" value="2"/>
</dbReference>
<feature type="signal peptide" evidence="1">
    <location>
        <begin position="1"/>
        <end position="18"/>
    </location>
</feature>
<sequence>MKIKYLFLILIVNQSVFAQNKIQTLKSNTKSISIKEGESFYKDVWDVSPEINPDIFITNRFKKSKKITFYSDIDSISFEVKPQKKYNFVILINNTEKAFTQINTFQNETPSLSPKLVYQRKKLTDKIENDTIPFLLGQDNRIHIKGKINSSEYLDFLFDTGAGANVITSSLINTKVKLEIDGSSENSGSDGKSIVQTSSNNIMEIGNLVWQNVSLVSIDYKNFPFDAVLSWKSFGNKSIEIDYNKNRLIIHNTPIGNLVGYSKSEMKLIEGIPYIKCKLIINDKEYETWYDFDTGSNATLSISQKFASENSLNNTMKNIGTAKTRGSTGIEFKQNKVLLPKLKIGGFEMYQVPIFVSEKDPENGHEYNENIGNNILKRFDAILDFKNNFIYLKPNQLMYKSTLD</sequence>
<proteinExistence type="predicted"/>
<dbReference type="GO" id="GO:0006508">
    <property type="term" value="P:proteolysis"/>
    <property type="evidence" value="ECO:0007669"/>
    <property type="project" value="UniProtKB-KW"/>
</dbReference>
<protein>
    <submittedName>
        <fullName evidence="2">Aspartyl protease</fullName>
    </submittedName>
</protein>
<dbReference type="InterPro" id="IPR021109">
    <property type="entry name" value="Peptidase_aspartic_dom_sf"/>
</dbReference>
<keyword evidence="2" id="KW-0645">Protease</keyword>
<dbReference type="STRING" id="604089.SAMN04487942_0079"/>
<dbReference type="RefSeq" id="WP_167543073.1">
    <property type="nucleotide sequence ID" value="NZ_FODN01000011.1"/>
</dbReference>